<dbReference type="EC" id="5.6.2.3" evidence="11 12"/>
<evidence type="ECO:0000256" key="2">
    <source>
        <dbReference type="ARBA" id="ARBA00022515"/>
    </source>
</evidence>
<evidence type="ECO:0000256" key="4">
    <source>
        <dbReference type="ARBA" id="ARBA00022741"/>
    </source>
</evidence>
<evidence type="ECO:0000259" key="14">
    <source>
        <dbReference type="PROSITE" id="PS51199"/>
    </source>
</evidence>
<keyword evidence="8 12" id="KW-0238">DNA-binding</keyword>
<dbReference type="OrthoDB" id="9773982at2"/>
<dbReference type="InterPro" id="IPR007694">
    <property type="entry name" value="DNA_helicase_DnaB-like_C"/>
</dbReference>
<dbReference type="Pfam" id="PF00772">
    <property type="entry name" value="DnaB"/>
    <property type="match status" value="1"/>
</dbReference>
<protein>
    <recommendedName>
        <fullName evidence="11 12">Replicative DNA helicase</fullName>
        <ecNumber evidence="11 12">5.6.2.3</ecNumber>
    </recommendedName>
</protein>
<dbReference type="SUPFAM" id="SSF52540">
    <property type="entry name" value="P-loop containing nucleoside triphosphate hydrolases"/>
    <property type="match status" value="1"/>
</dbReference>
<evidence type="ECO:0000256" key="5">
    <source>
        <dbReference type="ARBA" id="ARBA00022801"/>
    </source>
</evidence>
<organism evidence="15 16">
    <name type="scientific">Lawsonella clevelandensis</name>
    <dbReference type="NCBI Taxonomy" id="1528099"/>
    <lineage>
        <taxon>Bacteria</taxon>
        <taxon>Bacillati</taxon>
        <taxon>Actinomycetota</taxon>
        <taxon>Actinomycetes</taxon>
        <taxon>Mycobacteriales</taxon>
        <taxon>Lawsonellaceae</taxon>
        <taxon>Lawsonella</taxon>
    </lineage>
</organism>
<dbReference type="FunFam" id="1.10.860.10:FF:000001">
    <property type="entry name" value="Replicative DNA helicase"/>
    <property type="match status" value="1"/>
</dbReference>
<dbReference type="Pfam" id="PF03796">
    <property type="entry name" value="DnaB_C"/>
    <property type="match status" value="1"/>
</dbReference>
<dbReference type="InterPro" id="IPR036185">
    <property type="entry name" value="DNA_heli_DnaB-like_N_sf"/>
</dbReference>
<sequence>MTSNAGPFGDPFEPPYDDPYSGSPSDTGVPSAALHDKQPPNDQAAEQAVLGAMLLSKDLPPLMHQIVRADDFYKPAHGRIYDAIMKLSSNEEPADAVTVADQLDKEGELLRIGGAPYLHTLIEAVPSVANAPYYAHIVAEKALLRRLVDAGMRITSYGYAAADGMDVDAMVDRAQAEIYDVTERRHTEDYKSLEDVLQPTMDEIEEIARNDGKAAGVPTGFFHLDELTNGLHAGQMIIIAARPGVGKSTLALDIMRNCSLKHDKTSVMFSLEMGRIELTMRLLSAEAQVRLADMRGGRLDDTDWGKLVKRMSEIADKPLYIDDSPNITMMEIRAKTRRLKQQHGLDLVVVDYLQLMSSGKKVESRQQEVAEFSRQLKLLAKELEVPVIAVSQLNRGPEQRNDKRPQVSDLRESGSLEQDADMVLLLHRPEMFDPNDVHAGEAEIIVGKHRGGPTGTVEVVSQLHFSRFVNKARDFD</sequence>
<keyword evidence="3 12" id="KW-0235">DNA replication</keyword>
<dbReference type="Proteomes" id="UP000324288">
    <property type="component" value="Chromosome"/>
</dbReference>
<dbReference type="InterPro" id="IPR027417">
    <property type="entry name" value="P-loop_NTPase"/>
</dbReference>
<keyword evidence="9" id="KW-0413">Isomerase</keyword>
<dbReference type="GO" id="GO:0043139">
    <property type="term" value="F:5'-3' DNA helicase activity"/>
    <property type="evidence" value="ECO:0007669"/>
    <property type="project" value="UniProtKB-EC"/>
</dbReference>
<proteinExistence type="inferred from homology"/>
<keyword evidence="5 12" id="KW-0378">Hydrolase</keyword>
<dbReference type="SMART" id="SM00382">
    <property type="entry name" value="AAA"/>
    <property type="match status" value="1"/>
</dbReference>
<dbReference type="GO" id="GO:0005524">
    <property type="term" value="F:ATP binding"/>
    <property type="evidence" value="ECO:0007669"/>
    <property type="project" value="UniProtKB-UniRule"/>
</dbReference>
<keyword evidence="4 12" id="KW-0547">Nucleotide-binding</keyword>
<dbReference type="CDD" id="cd00984">
    <property type="entry name" value="DnaB_C"/>
    <property type="match status" value="1"/>
</dbReference>
<dbReference type="InterPro" id="IPR007692">
    <property type="entry name" value="DNA_helicase_DnaB"/>
</dbReference>
<dbReference type="EMBL" id="LR584267">
    <property type="protein sequence ID" value="VHO00878.1"/>
    <property type="molecule type" value="Genomic_DNA"/>
</dbReference>
<dbReference type="GO" id="GO:0006269">
    <property type="term" value="P:DNA replication, synthesis of primer"/>
    <property type="evidence" value="ECO:0007669"/>
    <property type="project" value="UniProtKB-UniRule"/>
</dbReference>
<evidence type="ECO:0000256" key="8">
    <source>
        <dbReference type="ARBA" id="ARBA00023125"/>
    </source>
</evidence>
<comment type="catalytic activity">
    <reaction evidence="10 12">
        <text>ATP + H2O = ADP + phosphate + H(+)</text>
        <dbReference type="Rhea" id="RHEA:13065"/>
        <dbReference type="ChEBI" id="CHEBI:15377"/>
        <dbReference type="ChEBI" id="CHEBI:15378"/>
        <dbReference type="ChEBI" id="CHEBI:30616"/>
        <dbReference type="ChEBI" id="CHEBI:43474"/>
        <dbReference type="ChEBI" id="CHEBI:456216"/>
        <dbReference type="EC" id="5.6.2.3"/>
    </reaction>
</comment>
<evidence type="ECO:0000256" key="13">
    <source>
        <dbReference type="SAM" id="MobiDB-lite"/>
    </source>
</evidence>
<dbReference type="GO" id="GO:0005829">
    <property type="term" value="C:cytosol"/>
    <property type="evidence" value="ECO:0007669"/>
    <property type="project" value="TreeGrafter"/>
</dbReference>
<feature type="domain" description="SF4 helicase" evidence="14">
    <location>
        <begin position="210"/>
        <end position="475"/>
    </location>
</feature>
<dbReference type="PANTHER" id="PTHR30153">
    <property type="entry name" value="REPLICATIVE DNA HELICASE DNAB"/>
    <property type="match status" value="1"/>
</dbReference>
<evidence type="ECO:0000256" key="6">
    <source>
        <dbReference type="ARBA" id="ARBA00022806"/>
    </source>
</evidence>
<dbReference type="SUPFAM" id="SSF48024">
    <property type="entry name" value="N-terminal domain of DnaB helicase"/>
    <property type="match status" value="1"/>
</dbReference>
<dbReference type="AlphaFoldDB" id="A0A5E3ZYS9"/>
<keyword evidence="16" id="KW-1185">Reference proteome</keyword>
<dbReference type="NCBIfam" id="TIGR00665">
    <property type="entry name" value="DnaB"/>
    <property type="match status" value="1"/>
</dbReference>
<evidence type="ECO:0000256" key="11">
    <source>
        <dbReference type="NCBIfam" id="TIGR00665"/>
    </source>
</evidence>
<evidence type="ECO:0000256" key="12">
    <source>
        <dbReference type="RuleBase" id="RU362085"/>
    </source>
</evidence>
<evidence type="ECO:0000256" key="9">
    <source>
        <dbReference type="ARBA" id="ARBA00023235"/>
    </source>
</evidence>
<evidence type="ECO:0000256" key="1">
    <source>
        <dbReference type="ARBA" id="ARBA00008428"/>
    </source>
</evidence>
<dbReference type="GeneID" id="84894940"/>
<dbReference type="GO" id="GO:1990077">
    <property type="term" value="C:primosome complex"/>
    <property type="evidence" value="ECO:0007669"/>
    <property type="project" value="UniProtKB-UniRule"/>
</dbReference>
<accession>A0A5E3ZYS9</accession>
<dbReference type="PROSITE" id="PS51199">
    <property type="entry name" value="SF4_HELICASE"/>
    <property type="match status" value="1"/>
</dbReference>
<feature type="region of interest" description="Disordered" evidence="13">
    <location>
        <begin position="394"/>
        <end position="413"/>
    </location>
</feature>
<feature type="region of interest" description="Disordered" evidence="13">
    <location>
        <begin position="1"/>
        <end position="42"/>
    </location>
</feature>
<keyword evidence="6 12" id="KW-0347">Helicase</keyword>
<feature type="compositionally biased region" description="Basic and acidic residues" evidence="13">
    <location>
        <begin position="397"/>
        <end position="413"/>
    </location>
</feature>
<dbReference type="InterPro" id="IPR003593">
    <property type="entry name" value="AAA+_ATPase"/>
</dbReference>
<comment type="function">
    <text evidence="12">The main replicative DNA helicase, it participates in initiation and elongation during chromosome replication. Travels ahead of the DNA replisome, separating dsDNA into templates for DNA synthesis. A processive ATP-dependent 5'-3' DNA helicase it has DNA-dependent ATPase activity.</text>
</comment>
<gene>
    <name evidence="15" type="primary">dnaB</name>
    <name evidence="15" type="ORF">LC603019_01017</name>
</gene>
<dbReference type="InterPro" id="IPR016136">
    <property type="entry name" value="DNA_helicase_N/primase_C"/>
</dbReference>
<dbReference type="RefSeq" id="WP_082345433.1">
    <property type="nucleotide sequence ID" value="NZ_CP009312.1"/>
</dbReference>
<evidence type="ECO:0000256" key="7">
    <source>
        <dbReference type="ARBA" id="ARBA00022840"/>
    </source>
</evidence>
<dbReference type="GO" id="GO:0003677">
    <property type="term" value="F:DNA binding"/>
    <property type="evidence" value="ECO:0007669"/>
    <property type="project" value="UniProtKB-UniRule"/>
</dbReference>
<keyword evidence="7 12" id="KW-0067">ATP-binding</keyword>
<dbReference type="Gene3D" id="3.40.50.300">
    <property type="entry name" value="P-loop containing nucleotide triphosphate hydrolases"/>
    <property type="match status" value="1"/>
</dbReference>
<reference evidence="15 16" key="1">
    <citation type="submission" date="2019-04" db="EMBL/GenBank/DDBJ databases">
        <authorList>
            <person name="Seth-Smith MB H."/>
            <person name="Seth-Smith H."/>
        </authorList>
    </citation>
    <scope>NUCLEOTIDE SEQUENCE [LARGE SCALE GENOMIC DNA]</scope>
    <source>
        <strain evidence="15">USB-603019</strain>
    </source>
</reference>
<dbReference type="InterPro" id="IPR007693">
    <property type="entry name" value="DNA_helicase_DnaB-like_N"/>
</dbReference>
<name>A0A5E3ZYS9_9ACTN</name>
<dbReference type="FunFam" id="3.40.50.300:FF:000351">
    <property type="entry name" value="Replicative DNA helicase"/>
    <property type="match status" value="1"/>
</dbReference>
<comment type="similarity">
    <text evidence="1 12">Belongs to the helicase family. DnaB subfamily.</text>
</comment>
<dbReference type="PANTHER" id="PTHR30153:SF2">
    <property type="entry name" value="REPLICATIVE DNA HELICASE"/>
    <property type="match status" value="1"/>
</dbReference>
<keyword evidence="2 12" id="KW-0639">Primosome</keyword>
<evidence type="ECO:0000313" key="15">
    <source>
        <dbReference type="EMBL" id="VHO00878.1"/>
    </source>
</evidence>
<evidence type="ECO:0000313" key="16">
    <source>
        <dbReference type="Proteomes" id="UP000324288"/>
    </source>
</evidence>
<evidence type="ECO:0000256" key="10">
    <source>
        <dbReference type="ARBA" id="ARBA00048954"/>
    </source>
</evidence>
<evidence type="ECO:0000256" key="3">
    <source>
        <dbReference type="ARBA" id="ARBA00022705"/>
    </source>
</evidence>
<dbReference type="Gene3D" id="1.10.860.10">
    <property type="entry name" value="DNAb Helicase, Chain A"/>
    <property type="match status" value="1"/>
</dbReference>
<dbReference type="GO" id="GO:0016887">
    <property type="term" value="F:ATP hydrolysis activity"/>
    <property type="evidence" value="ECO:0007669"/>
    <property type="project" value="RHEA"/>
</dbReference>